<comment type="caution">
    <text evidence="5">The sequence shown here is derived from an EMBL/GenBank/DDBJ whole genome shotgun (WGS) entry which is preliminary data.</text>
</comment>
<dbReference type="Proteomes" id="UP000761534">
    <property type="component" value="Unassembled WGS sequence"/>
</dbReference>
<dbReference type="GO" id="GO:0017148">
    <property type="term" value="P:negative regulation of translation"/>
    <property type="evidence" value="ECO:0007669"/>
    <property type="project" value="TreeGrafter"/>
</dbReference>
<evidence type="ECO:0008006" key="7">
    <source>
        <dbReference type="Google" id="ProtNLM"/>
    </source>
</evidence>
<name>A0A642V046_9ASCO</name>
<evidence type="ECO:0000256" key="1">
    <source>
        <dbReference type="ARBA" id="ARBA00006227"/>
    </source>
</evidence>
<keyword evidence="6" id="KW-1185">Reference proteome</keyword>
<feature type="region of interest" description="Disordered" evidence="4">
    <location>
        <begin position="78"/>
        <end position="100"/>
    </location>
</feature>
<evidence type="ECO:0000256" key="3">
    <source>
        <dbReference type="ARBA" id="ARBA00023274"/>
    </source>
</evidence>
<comment type="similarity">
    <text evidence="1">Belongs to the universal ribosomal protein uL13 family.</text>
</comment>
<keyword evidence="3" id="KW-0687">Ribonucleoprotein</keyword>
<reference evidence="5" key="1">
    <citation type="journal article" date="2019" name="G3 (Bethesda)">
        <title>Genome Assemblies of Two Rare Opportunistic Yeast Pathogens: Diutina rugosa (syn. Candida rugosa) and Trichomonascus ciferrii (syn. Candida ciferrii).</title>
        <authorList>
            <person name="Mixao V."/>
            <person name="Saus E."/>
            <person name="Hansen A.P."/>
            <person name="Lass-Florl C."/>
            <person name="Gabaldon T."/>
        </authorList>
    </citation>
    <scope>NUCLEOTIDE SEQUENCE</scope>
    <source>
        <strain evidence="5">CBS 4856</strain>
    </source>
</reference>
<dbReference type="GO" id="GO:0003735">
    <property type="term" value="F:structural constituent of ribosome"/>
    <property type="evidence" value="ECO:0007669"/>
    <property type="project" value="InterPro"/>
</dbReference>
<dbReference type="VEuPathDB" id="FungiDB:TRICI_004711"/>
<protein>
    <recommendedName>
        <fullName evidence="7">Ribosomal protein L13</fullName>
    </recommendedName>
</protein>
<dbReference type="AlphaFoldDB" id="A0A642V046"/>
<dbReference type="GO" id="GO:0005762">
    <property type="term" value="C:mitochondrial large ribosomal subunit"/>
    <property type="evidence" value="ECO:0007669"/>
    <property type="project" value="TreeGrafter"/>
</dbReference>
<keyword evidence="2" id="KW-0689">Ribosomal protein</keyword>
<feature type="compositionally biased region" description="Basic residues" evidence="4">
    <location>
        <begin position="81"/>
        <end position="92"/>
    </location>
</feature>
<evidence type="ECO:0000256" key="4">
    <source>
        <dbReference type="SAM" id="MobiDB-lite"/>
    </source>
</evidence>
<dbReference type="EMBL" id="SWFS01000356">
    <property type="protein sequence ID" value="KAA8908898.1"/>
    <property type="molecule type" value="Genomic_DNA"/>
</dbReference>
<proteinExistence type="inferred from homology"/>
<sequence>MQTKLYRRHSGRPGNLKEQTMEDLMKRKGGGEVLRKAVSGMLPKNRLRKFRLERLKTFEGSQNGYAQNIMASYDMTPQVKAARRKMHQKPKSKSSPTTAT</sequence>
<dbReference type="OrthoDB" id="274622at2759"/>
<dbReference type="InterPro" id="IPR005823">
    <property type="entry name" value="Ribosomal_uL13_bac-type"/>
</dbReference>
<dbReference type="PANTHER" id="PTHR11545:SF2">
    <property type="entry name" value="LARGE RIBOSOMAL SUBUNIT PROTEIN UL13M"/>
    <property type="match status" value="1"/>
</dbReference>
<organism evidence="5 6">
    <name type="scientific">Trichomonascus ciferrii</name>
    <dbReference type="NCBI Taxonomy" id="44093"/>
    <lineage>
        <taxon>Eukaryota</taxon>
        <taxon>Fungi</taxon>
        <taxon>Dikarya</taxon>
        <taxon>Ascomycota</taxon>
        <taxon>Saccharomycotina</taxon>
        <taxon>Dipodascomycetes</taxon>
        <taxon>Dipodascales</taxon>
        <taxon>Trichomonascaceae</taxon>
        <taxon>Trichomonascus</taxon>
        <taxon>Trichomonascus ciferrii complex</taxon>
    </lineage>
</organism>
<dbReference type="GO" id="GO:0006412">
    <property type="term" value="P:translation"/>
    <property type="evidence" value="ECO:0007669"/>
    <property type="project" value="InterPro"/>
</dbReference>
<dbReference type="SUPFAM" id="SSF52161">
    <property type="entry name" value="Ribosomal protein L13"/>
    <property type="match status" value="1"/>
</dbReference>
<dbReference type="Gene3D" id="3.90.1180.10">
    <property type="entry name" value="Ribosomal protein L13"/>
    <property type="match status" value="1"/>
</dbReference>
<evidence type="ECO:0000256" key="2">
    <source>
        <dbReference type="ARBA" id="ARBA00022980"/>
    </source>
</evidence>
<dbReference type="GO" id="GO:0003729">
    <property type="term" value="F:mRNA binding"/>
    <property type="evidence" value="ECO:0007669"/>
    <property type="project" value="TreeGrafter"/>
</dbReference>
<accession>A0A642V046</accession>
<dbReference type="PANTHER" id="PTHR11545">
    <property type="entry name" value="RIBOSOMAL PROTEIN L13"/>
    <property type="match status" value="1"/>
</dbReference>
<dbReference type="PIRSF" id="PIRSF002181">
    <property type="entry name" value="Ribosomal_L13"/>
    <property type="match status" value="1"/>
</dbReference>
<evidence type="ECO:0000313" key="6">
    <source>
        <dbReference type="Proteomes" id="UP000761534"/>
    </source>
</evidence>
<dbReference type="InterPro" id="IPR005822">
    <property type="entry name" value="Ribosomal_uL13"/>
</dbReference>
<dbReference type="InterPro" id="IPR036899">
    <property type="entry name" value="Ribosomal_uL13_sf"/>
</dbReference>
<evidence type="ECO:0000313" key="5">
    <source>
        <dbReference type="EMBL" id="KAA8908898.1"/>
    </source>
</evidence>
<gene>
    <name evidence="5" type="ORF">TRICI_004711</name>
</gene>
<dbReference type="Pfam" id="PF00572">
    <property type="entry name" value="Ribosomal_L13"/>
    <property type="match status" value="1"/>
</dbReference>